<dbReference type="GO" id="GO:0006400">
    <property type="term" value="P:tRNA modification"/>
    <property type="evidence" value="ECO:0007669"/>
    <property type="project" value="TreeGrafter"/>
</dbReference>
<accession>A0A0G1GWU1</accession>
<dbReference type="HAMAP" id="MF_00185">
    <property type="entry name" value="IPP_trans"/>
    <property type="match status" value="1"/>
</dbReference>
<keyword evidence="8 10" id="KW-0460">Magnesium</keyword>
<dbReference type="InterPro" id="IPR027417">
    <property type="entry name" value="P-loop_NTPase"/>
</dbReference>
<evidence type="ECO:0000256" key="8">
    <source>
        <dbReference type="ARBA" id="ARBA00022842"/>
    </source>
</evidence>
<comment type="subunit">
    <text evidence="10">Monomer.</text>
</comment>
<evidence type="ECO:0000256" key="1">
    <source>
        <dbReference type="ARBA" id="ARBA00001946"/>
    </source>
</evidence>
<dbReference type="InterPro" id="IPR039657">
    <property type="entry name" value="Dimethylallyltransferase"/>
</dbReference>
<comment type="catalytic activity">
    <reaction evidence="9 10 11">
        <text>adenosine(37) in tRNA + dimethylallyl diphosphate = N(6)-dimethylallyladenosine(37) in tRNA + diphosphate</text>
        <dbReference type="Rhea" id="RHEA:26482"/>
        <dbReference type="Rhea" id="RHEA-COMP:10162"/>
        <dbReference type="Rhea" id="RHEA-COMP:10375"/>
        <dbReference type="ChEBI" id="CHEBI:33019"/>
        <dbReference type="ChEBI" id="CHEBI:57623"/>
        <dbReference type="ChEBI" id="CHEBI:74411"/>
        <dbReference type="ChEBI" id="CHEBI:74415"/>
        <dbReference type="EC" id="2.5.1.75"/>
    </reaction>
</comment>
<dbReference type="EC" id="2.5.1.75" evidence="10"/>
<comment type="cofactor">
    <cofactor evidence="1 10">
        <name>Mg(2+)</name>
        <dbReference type="ChEBI" id="CHEBI:18420"/>
    </cofactor>
</comment>
<dbReference type="Gene3D" id="1.10.20.140">
    <property type="match status" value="1"/>
</dbReference>
<dbReference type="GO" id="GO:0052381">
    <property type="term" value="F:tRNA dimethylallyltransferase activity"/>
    <property type="evidence" value="ECO:0007669"/>
    <property type="project" value="UniProtKB-UniRule"/>
</dbReference>
<keyword evidence="6 10" id="KW-0547">Nucleotide-binding</keyword>
<protein>
    <recommendedName>
        <fullName evidence="10">tRNA dimethylallyltransferase</fullName>
        <ecNumber evidence="10">2.5.1.75</ecNumber>
    </recommendedName>
    <alternativeName>
        <fullName evidence="10">Dimethylallyl diphosphate:tRNA dimethylallyltransferase</fullName>
        <shortName evidence="10">DMAPP:tRNA dimethylallyltransferase</shortName>
        <shortName evidence="10">DMATase</shortName>
    </alternativeName>
    <alternativeName>
        <fullName evidence="10">Isopentenyl-diphosphate:tRNA isopentenyltransferase</fullName>
        <shortName evidence="10">IPP transferase</shortName>
        <shortName evidence="10">IPPT</shortName>
        <shortName evidence="10">IPTase</shortName>
    </alternativeName>
</protein>
<dbReference type="SUPFAM" id="SSF52540">
    <property type="entry name" value="P-loop containing nucleoside triphosphate hydrolases"/>
    <property type="match status" value="2"/>
</dbReference>
<evidence type="ECO:0000256" key="3">
    <source>
        <dbReference type="ARBA" id="ARBA00005842"/>
    </source>
</evidence>
<dbReference type="AlphaFoldDB" id="A0A0G1GWU1"/>
<dbReference type="GO" id="GO:0005524">
    <property type="term" value="F:ATP binding"/>
    <property type="evidence" value="ECO:0007669"/>
    <property type="project" value="UniProtKB-UniRule"/>
</dbReference>
<dbReference type="PANTHER" id="PTHR11088:SF60">
    <property type="entry name" value="TRNA DIMETHYLALLYLTRANSFERASE"/>
    <property type="match status" value="1"/>
</dbReference>
<keyword evidence="4 10" id="KW-0808">Transferase</keyword>
<comment type="caution">
    <text evidence="10">Lacks conserved residue(s) required for the propagation of feature annotation.</text>
</comment>
<dbReference type="NCBIfam" id="TIGR00174">
    <property type="entry name" value="miaA"/>
    <property type="match status" value="1"/>
</dbReference>
<reference evidence="14 15" key="1">
    <citation type="journal article" date="2015" name="Nature">
        <title>rRNA introns, odd ribosomes, and small enigmatic genomes across a large radiation of phyla.</title>
        <authorList>
            <person name="Brown C.T."/>
            <person name="Hug L.A."/>
            <person name="Thomas B.C."/>
            <person name="Sharon I."/>
            <person name="Castelle C.J."/>
            <person name="Singh A."/>
            <person name="Wilkins M.J."/>
            <person name="Williams K.H."/>
            <person name="Banfield J.F."/>
        </authorList>
    </citation>
    <scope>NUCLEOTIDE SEQUENCE [LARGE SCALE GENOMIC DNA]</scope>
</reference>
<evidence type="ECO:0000313" key="15">
    <source>
        <dbReference type="Proteomes" id="UP000033907"/>
    </source>
</evidence>
<feature type="binding site" evidence="10">
    <location>
        <begin position="11"/>
        <end position="18"/>
    </location>
    <ligand>
        <name>ATP</name>
        <dbReference type="ChEBI" id="CHEBI:30616"/>
    </ligand>
</feature>
<organism evidence="14 15">
    <name type="scientific">Candidatus Nomurabacteria bacterium GW2011_GWF2_43_24</name>
    <dbReference type="NCBI Taxonomy" id="1618778"/>
    <lineage>
        <taxon>Bacteria</taxon>
        <taxon>Candidatus Nomuraibacteriota</taxon>
    </lineage>
</organism>
<dbReference type="Gene3D" id="3.40.50.300">
    <property type="entry name" value="P-loop containing nucleotide triphosphate hydrolases"/>
    <property type="match status" value="1"/>
</dbReference>
<evidence type="ECO:0000256" key="12">
    <source>
        <dbReference type="RuleBase" id="RU003784"/>
    </source>
</evidence>
<name>A0A0G1GWU1_9BACT</name>
<dbReference type="PANTHER" id="PTHR11088">
    <property type="entry name" value="TRNA DIMETHYLALLYLTRANSFERASE"/>
    <property type="match status" value="1"/>
</dbReference>
<evidence type="ECO:0000256" key="9">
    <source>
        <dbReference type="ARBA" id="ARBA00049563"/>
    </source>
</evidence>
<gene>
    <name evidence="10" type="primary">miaA</name>
    <name evidence="14" type="ORF">UV91_C0001G0059</name>
</gene>
<feature type="site" description="Interaction with substrate tRNA" evidence="10">
    <location>
        <position position="125"/>
    </location>
</feature>
<evidence type="ECO:0000256" key="6">
    <source>
        <dbReference type="ARBA" id="ARBA00022741"/>
    </source>
</evidence>
<dbReference type="PATRIC" id="fig|1618778.3.peg.59"/>
<feature type="region of interest" description="Interaction with substrate tRNA" evidence="10">
    <location>
        <begin position="36"/>
        <end position="39"/>
    </location>
</feature>
<comment type="similarity">
    <text evidence="3 10 13">Belongs to the IPP transferase family.</text>
</comment>
<evidence type="ECO:0000256" key="13">
    <source>
        <dbReference type="RuleBase" id="RU003785"/>
    </source>
</evidence>
<sequence length="273" mass="31189">MSKPKIIVILGQTATGKSTLAVSIAKKLKGEIISADSRQVYKGLNIGTGKIDKKEMRGVLHHLLDVANPKSKFSVAEYQKQAIYVIAEIQKRGKFPIICGGTGFYIDAITKGIVFPEVPPNIKLRKELYSKSAIALFEYFKKMDPERAKNIDTKNKVRLVRAIEIAKYLGEVPRPKANPLPYQFIKIGLYLPPDKLKNKVEQRVKKMFKDGLLKEIEKLKRAGVSDKRLKEFGFEYNNPTPEKVIKETLKYAKRQMTWFKRDKEIKWFDASAL</sequence>
<evidence type="ECO:0000313" key="14">
    <source>
        <dbReference type="EMBL" id="KKT11847.1"/>
    </source>
</evidence>
<feature type="site" description="Interaction with substrate tRNA" evidence="10">
    <location>
        <position position="102"/>
    </location>
</feature>
<proteinExistence type="inferred from homology"/>
<evidence type="ECO:0000256" key="4">
    <source>
        <dbReference type="ARBA" id="ARBA00022679"/>
    </source>
</evidence>
<keyword evidence="7 10" id="KW-0067">ATP-binding</keyword>
<evidence type="ECO:0000256" key="7">
    <source>
        <dbReference type="ARBA" id="ARBA00022840"/>
    </source>
</evidence>
<feature type="binding site" evidence="10">
    <location>
        <begin position="13"/>
        <end position="18"/>
    </location>
    <ligand>
        <name>substrate</name>
    </ligand>
</feature>
<dbReference type="Proteomes" id="UP000033907">
    <property type="component" value="Unassembled WGS sequence"/>
</dbReference>
<dbReference type="InterPro" id="IPR018022">
    <property type="entry name" value="IPT"/>
</dbReference>
<dbReference type="EMBL" id="LCGH01000001">
    <property type="protein sequence ID" value="KKT11847.1"/>
    <property type="molecule type" value="Genomic_DNA"/>
</dbReference>
<dbReference type="Pfam" id="PF01715">
    <property type="entry name" value="IPPT"/>
    <property type="match status" value="1"/>
</dbReference>
<evidence type="ECO:0000256" key="11">
    <source>
        <dbReference type="RuleBase" id="RU003783"/>
    </source>
</evidence>
<evidence type="ECO:0000256" key="2">
    <source>
        <dbReference type="ARBA" id="ARBA00003213"/>
    </source>
</evidence>
<comment type="function">
    <text evidence="2 10 12">Catalyzes the transfer of a dimethylallyl group onto the adenine at position 37 in tRNAs that read codons beginning with uridine, leading to the formation of N6-(dimethylallyl)adenosine (i(6)A).</text>
</comment>
<comment type="caution">
    <text evidence="14">The sequence shown here is derived from an EMBL/GenBank/DDBJ whole genome shotgun (WGS) entry which is preliminary data.</text>
</comment>
<keyword evidence="5 10" id="KW-0819">tRNA processing</keyword>
<evidence type="ECO:0000256" key="10">
    <source>
        <dbReference type="HAMAP-Rule" id="MF_00185"/>
    </source>
</evidence>
<evidence type="ECO:0000256" key="5">
    <source>
        <dbReference type="ARBA" id="ARBA00022694"/>
    </source>
</evidence>